<protein>
    <recommendedName>
        <fullName evidence="6">DUF916 domain-containing protein</fullName>
    </recommendedName>
</protein>
<keyword evidence="5" id="KW-1185">Reference proteome</keyword>
<feature type="signal peptide" evidence="3">
    <location>
        <begin position="1"/>
        <end position="32"/>
    </location>
</feature>
<proteinExistence type="predicted"/>
<keyword evidence="2" id="KW-1133">Transmembrane helix</keyword>
<reference evidence="4 5" key="1">
    <citation type="submission" date="2016-10" db="EMBL/GenBank/DDBJ databases">
        <authorList>
            <person name="de Groot N.N."/>
        </authorList>
    </citation>
    <scope>NUCLEOTIDE SEQUENCE [LARGE SCALE GENOMIC DNA]</scope>
    <source>
        <strain evidence="4 5">CGMCC 4.3491</strain>
    </source>
</reference>
<keyword evidence="3" id="KW-0732">Signal</keyword>
<name>A0A1H3QKD3_9MICO</name>
<organism evidence="4 5">
    <name type="scientific">Herbiconiux ginsengi</name>
    <dbReference type="NCBI Taxonomy" id="381665"/>
    <lineage>
        <taxon>Bacteria</taxon>
        <taxon>Bacillati</taxon>
        <taxon>Actinomycetota</taxon>
        <taxon>Actinomycetes</taxon>
        <taxon>Micrococcales</taxon>
        <taxon>Microbacteriaceae</taxon>
        <taxon>Herbiconiux</taxon>
    </lineage>
</organism>
<feature type="chain" id="PRO_5011639004" description="DUF916 domain-containing protein" evidence="3">
    <location>
        <begin position="33"/>
        <end position="252"/>
    </location>
</feature>
<dbReference type="RefSeq" id="WP_092554176.1">
    <property type="nucleotide sequence ID" value="NZ_FNPZ01000002.1"/>
</dbReference>
<accession>A0A1H3QKD3</accession>
<evidence type="ECO:0000313" key="4">
    <source>
        <dbReference type="EMBL" id="SDZ13561.1"/>
    </source>
</evidence>
<evidence type="ECO:0000313" key="5">
    <source>
        <dbReference type="Proteomes" id="UP000198891"/>
    </source>
</evidence>
<dbReference type="STRING" id="381665.SAMN05216554_2573"/>
<evidence type="ECO:0000256" key="1">
    <source>
        <dbReference type="SAM" id="MobiDB-lite"/>
    </source>
</evidence>
<feature type="region of interest" description="Disordered" evidence="1">
    <location>
        <begin position="48"/>
        <end position="85"/>
    </location>
</feature>
<keyword evidence="2" id="KW-0472">Membrane</keyword>
<evidence type="ECO:0000256" key="2">
    <source>
        <dbReference type="SAM" id="Phobius"/>
    </source>
</evidence>
<sequence length="252" mass="25323">MRPSRILAAGLGAFALVGLVAVGLGTGSSAYAADDVPPTGVNLQVTVVPGSGGTSSPSPAANTPNRTTTTTEGGSTVTSGPVSAPALGDDEYSIGGILYVSGLNTEYRPSIDPLGGELSAQFTVRNVSSSIIDSTARFWVTGPFGNELGSVDGVAVNGLKPNEKVVVQSTLTGVGQWTFATAHYTLTPPATVDGVALEPMTRDTFVFLPPWFLLALAAVAGVAYVIVRIVRDGSASVAPAGVGAAATQESTA</sequence>
<dbReference type="EMBL" id="FNPZ01000002">
    <property type="protein sequence ID" value="SDZ13561.1"/>
    <property type="molecule type" value="Genomic_DNA"/>
</dbReference>
<evidence type="ECO:0008006" key="6">
    <source>
        <dbReference type="Google" id="ProtNLM"/>
    </source>
</evidence>
<dbReference type="Proteomes" id="UP000198891">
    <property type="component" value="Unassembled WGS sequence"/>
</dbReference>
<gene>
    <name evidence="4" type="ORF">SAMN05216554_2573</name>
</gene>
<feature type="compositionally biased region" description="Low complexity" evidence="1">
    <location>
        <begin position="48"/>
        <end position="84"/>
    </location>
</feature>
<keyword evidence="2" id="KW-0812">Transmembrane</keyword>
<evidence type="ECO:0000256" key="3">
    <source>
        <dbReference type="SAM" id="SignalP"/>
    </source>
</evidence>
<dbReference type="AlphaFoldDB" id="A0A1H3QKD3"/>
<dbReference type="OrthoDB" id="5007898at2"/>
<feature type="transmembrane region" description="Helical" evidence="2">
    <location>
        <begin position="208"/>
        <end position="227"/>
    </location>
</feature>